<feature type="transmembrane region" description="Helical" evidence="7">
    <location>
        <begin position="103"/>
        <end position="123"/>
    </location>
</feature>
<feature type="transmembrane region" description="Helical" evidence="7">
    <location>
        <begin position="130"/>
        <end position="149"/>
    </location>
</feature>
<feature type="transmembrane region" description="Helical" evidence="7">
    <location>
        <begin position="235"/>
        <end position="258"/>
    </location>
</feature>
<accession>A0A7D8AAG4</accession>
<dbReference type="PANTHER" id="PTHR30618:SF6">
    <property type="entry name" value="NCS1 FAMILY NUCLEOBASE:CATION SYMPORTER-1"/>
    <property type="match status" value="1"/>
</dbReference>
<feature type="transmembrane region" description="Helical" evidence="7">
    <location>
        <begin position="198"/>
        <end position="215"/>
    </location>
</feature>
<evidence type="ECO:0000313" key="8">
    <source>
        <dbReference type="EMBL" id="QMU96901.1"/>
    </source>
</evidence>
<keyword evidence="4 7" id="KW-1133">Transmembrane helix</keyword>
<dbReference type="AlphaFoldDB" id="A0A7D8AAG4"/>
<protein>
    <submittedName>
        <fullName evidence="8">NCS1 family nucleobase:cation symporter-1</fullName>
    </submittedName>
</protein>
<dbReference type="Proteomes" id="UP000515708">
    <property type="component" value="Chromosome"/>
</dbReference>
<evidence type="ECO:0000256" key="6">
    <source>
        <dbReference type="SAM" id="MobiDB-lite"/>
    </source>
</evidence>
<name>A0A7D8AAG4_9MICO</name>
<evidence type="ECO:0000256" key="2">
    <source>
        <dbReference type="ARBA" id="ARBA00008974"/>
    </source>
</evidence>
<dbReference type="InterPro" id="IPR001248">
    <property type="entry name" value="Pur-cyt_permease"/>
</dbReference>
<dbReference type="InterPro" id="IPR045225">
    <property type="entry name" value="Uracil/uridine/allantoin_perm"/>
</dbReference>
<evidence type="ECO:0000256" key="1">
    <source>
        <dbReference type="ARBA" id="ARBA00004141"/>
    </source>
</evidence>
<dbReference type="GO" id="GO:0005886">
    <property type="term" value="C:plasma membrane"/>
    <property type="evidence" value="ECO:0007669"/>
    <property type="project" value="TreeGrafter"/>
</dbReference>
<feature type="transmembrane region" description="Helical" evidence="7">
    <location>
        <begin position="386"/>
        <end position="411"/>
    </location>
</feature>
<comment type="subcellular location">
    <subcellularLocation>
        <location evidence="1">Membrane</location>
        <topology evidence="1">Multi-pass membrane protein</topology>
    </subcellularLocation>
</comment>
<proteinExistence type="inferred from homology"/>
<feature type="transmembrane region" description="Helical" evidence="7">
    <location>
        <begin position="463"/>
        <end position="482"/>
    </location>
</feature>
<feature type="transmembrane region" description="Helical" evidence="7">
    <location>
        <begin position="169"/>
        <end position="186"/>
    </location>
</feature>
<dbReference type="Pfam" id="PF02133">
    <property type="entry name" value="Transp_cyt_pur"/>
    <property type="match status" value="1"/>
</dbReference>
<gene>
    <name evidence="8" type="ORF">FVO59_06450</name>
</gene>
<comment type="similarity">
    <text evidence="2">Belongs to the purine-cytosine permease (2.A.39) family.</text>
</comment>
<evidence type="ECO:0000256" key="4">
    <source>
        <dbReference type="ARBA" id="ARBA00022989"/>
    </source>
</evidence>
<feature type="compositionally biased region" description="Basic and acidic residues" evidence="6">
    <location>
        <begin position="11"/>
        <end position="20"/>
    </location>
</feature>
<reference evidence="8 9" key="1">
    <citation type="journal article" date="2020" name="Front. Microbiol.">
        <title>Design of Bacterial Strain-Specific qPCR Assays Using NGS Data and Publicly Available Resources and Its Application to Track Biocontrol Strains.</title>
        <authorList>
            <person name="Hernandez I."/>
            <person name="Sant C."/>
            <person name="Martinez R."/>
            <person name="Fernandez C."/>
        </authorList>
    </citation>
    <scope>NUCLEOTIDE SEQUENCE [LARGE SCALE GENOMIC DNA]</scope>
    <source>
        <strain evidence="8 9">B24</strain>
    </source>
</reference>
<evidence type="ECO:0000256" key="7">
    <source>
        <dbReference type="SAM" id="Phobius"/>
    </source>
</evidence>
<organism evidence="8 9">
    <name type="scientific">Microbacterium esteraromaticum</name>
    <dbReference type="NCBI Taxonomy" id="57043"/>
    <lineage>
        <taxon>Bacteria</taxon>
        <taxon>Bacillati</taxon>
        <taxon>Actinomycetota</taxon>
        <taxon>Actinomycetes</taxon>
        <taxon>Micrococcales</taxon>
        <taxon>Microbacteriaceae</taxon>
        <taxon>Microbacterium</taxon>
    </lineage>
</organism>
<dbReference type="GO" id="GO:0015205">
    <property type="term" value="F:nucleobase transmembrane transporter activity"/>
    <property type="evidence" value="ECO:0007669"/>
    <property type="project" value="TreeGrafter"/>
</dbReference>
<dbReference type="CDD" id="cd11555">
    <property type="entry name" value="SLC-NCS1sbd_u1"/>
    <property type="match status" value="1"/>
</dbReference>
<dbReference type="Gene3D" id="1.10.4160.10">
    <property type="entry name" value="Hydantoin permease"/>
    <property type="match status" value="1"/>
</dbReference>
<dbReference type="RefSeq" id="WP_182255837.1">
    <property type="nucleotide sequence ID" value="NZ_CP043732.1"/>
</dbReference>
<dbReference type="EMBL" id="CP043732">
    <property type="protein sequence ID" value="QMU96901.1"/>
    <property type="molecule type" value="Genomic_DNA"/>
</dbReference>
<feature type="transmembrane region" description="Helical" evidence="7">
    <location>
        <begin position="279"/>
        <end position="300"/>
    </location>
</feature>
<sequence>MTSKPSPLVNDPERSPEAPGHRYSPRLYNEDIAPRGDEGHWRTLNLFAWWMSAWHSLGNYTAAVGLLVLGLMGWQLAVGLCLGVYFIYVASNIMGVAGQKIGVPFPVFARASFGVFGANLPALLRAIVAVAWYGIQTYLASVVVMVLVLKIWPDAEALTEGGFLGLSPLGWYCFLGMWLVQLAVLYKGMETVRRLSDFAGPTIWIGMFALAIWTLQRADWQLNWNYHVGDAPLEFWPAVGAILAAAFLLTSNLSGPILNFADFTRLAPSRKTVINGNRLGLLVNGIAFCLVSVVIGLAALEVYGKAIEDPTDLLADIDNVTLLLLSIVLVAIATAGANVVLNFVSPAYDFCNIAPHRISFRTGGLITAVLAVVITPWNLYSSPAVVNLFLGGIGALMGPLAGIIAADFYLIRKKMIDADALYSDDPNGKYFYGRGTNMNSIIAFAISGGIAICIALVPEFSAIAPFAWPIGAALGVASCLLVNRLRPNLAARVDDLRTGA</sequence>
<feature type="transmembrane region" description="Helical" evidence="7">
    <location>
        <begin position="438"/>
        <end position="457"/>
    </location>
</feature>
<feature type="transmembrane region" description="Helical" evidence="7">
    <location>
        <begin position="362"/>
        <end position="380"/>
    </location>
</feature>
<evidence type="ECO:0000256" key="3">
    <source>
        <dbReference type="ARBA" id="ARBA00022692"/>
    </source>
</evidence>
<evidence type="ECO:0000256" key="5">
    <source>
        <dbReference type="ARBA" id="ARBA00023136"/>
    </source>
</evidence>
<feature type="transmembrane region" description="Helical" evidence="7">
    <location>
        <begin position="47"/>
        <end position="69"/>
    </location>
</feature>
<feature type="transmembrane region" description="Helical" evidence="7">
    <location>
        <begin position="320"/>
        <end position="341"/>
    </location>
</feature>
<dbReference type="PANTHER" id="PTHR30618">
    <property type="entry name" value="NCS1 FAMILY PURINE/PYRIMIDINE TRANSPORTER"/>
    <property type="match status" value="1"/>
</dbReference>
<keyword evidence="5 7" id="KW-0472">Membrane</keyword>
<feature type="transmembrane region" description="Helical" evidence="7">
    <location>
        <begin position="76"/>
        <end position="97"/>
    </location>
</feature>
<keyword evidence="3 7" id="KW-0812">Transmembrane</keyword>
<evidence type="ECO:0000313" key="9">
    <source>
        <dbReference type="Proteomes" id="UP000515708"/>
    </source>
</evidence>
<feature type="region of interest" description="Disordered" evidence="6">
    <location>
        <begin position="1"/>
        <end position="25"/>
    </location>
</feature>